<dbReference type="Proteomes" id="UP000186456">
    <property type="component" value="Unassembled WGS sequence"/>
</dbReference>
<protein>
    <submittedName>
        <fullName evidence="2">Uncharacterized protein</fullName>
    </submittedName>
</protein>
<sequence>MPTRGRAPIRGALAAVLAATIAVVLSGCFMIPLVDGRSPFDDPFGSSESDIEKAIPPIQAALDESGAGGDRWHLVAESASENCEGPCNLYVAVRVEPADVDDPDRWVSEEVLRETLIAVVPVAESQRVDVAVVSGYRKNEYGGLVSAELSTAVESLFGERVRSDQFSATSDESYGDAEVHAFTRTHTNVLASMGLG</sequence>
<keyword evidence="1" id="KW-1133">Transmembrane helix</keyword>
<feature type="transmembrane region" description="Helical" evidence="1">
    <location>
        <begin position="12"/>
        <end position="34"/>
    </location>
</feature>
<dbReference type="EMBL" id="FNJN01000005">
    <property type="protein sequence ID" value="SDP19475.1"/>
    <property type="molecule type" value="Genomic_DNA"/>
</dbReference>
<keyword evidence="1" id="KW-0472">Membrane</keyword>
<keyword evidence="1" id="KW-0812">Transmembrane</keyword>
<accession>A0A1H0QQT3</accession>
<reference evidence="2 3" key="1">
    <citation type="submission" date="2016-10" db="EMBL/GenBank/DDBJ databases">
        <authorList>
            <person name="de Groot N.N."/>
        </authorList>
    </citation>
    <scope>NUCLEOTIDE SEQUENCE [LARGE SCALE GENOMIC DNA]</scope>
    <source>
        <strain evidence="2 3">StLB037</strain>
    </source>
</reference>
<evidence type="ECO:0000256" key="1">
    <source>
        <dbReference type="SAM" id="Phobius"/>
    </source>
</evidence>
<dbReference type="AlphaFoldDB" id="A0A1H0QQT3"/>
<gene>
    <name evidence="2" type="ORF">SAMN04487788_2486</name>
</gene>
<organism evidence="2 3">
    <name type="scientific">Microbacterium testaceum (strain StLB037)</name>
    <dbReference type="NCBI Taxonomy" id="979556"/>
    <lineage>
        <taxon>Bacteria</taxon>
        <taxon>Bacillati</taxon>
        <taxon>Actinomycetota</taxon>
        <taxon>Actinomycetes</taxon>
        <taxon>Micrococcales</taxon>
        <taxon>Microbacteriaceae</taxon>
        <taxon>Microbacterium</taxon>
    </lineage>
</organism>
<dbReference type="PROSITE" id="PS51257">
    <property type="entry name" value="PROKAR_LIPOPROTEIN"/>
    <property type="match status" value="1"/>
</dbReference>
<dbReference type="RefSeq" id="WP_143017941.1">
    <property type="nucleotide sequence ID" value="NZ_FNJN01000005.1"/>
</dbReference>
<evidence type="ECO:0000313" key="2">
    <source>
        <dbReference type="EMBL" id="SDP19475.1"/>
    </source>
</evidence>
<evidence type="ECO:0000313" key="3">
    <source>
        <dbReference type="Proteomes" id="UP000186456"/>
    </source>
</evidence>
<name>A0A1H0QQT3_MICTS</name>
<proteinExistence type="predicted"/>